<evidence type="ECO:0000313" key="3">
    <source>
        <dbReference type="Proteomes" id="UP000481947"/>
    </source>
</evidence>
<reference evidence="2 3" key="1">
    <citation type="submission" date="2019-09" db="EMBL/GenBank/DDBJ databases">
        <title>Identification of Malikia spinosa a prominent benzene-, toluene-, and ethylbenzene-degrading bacterium: enrichment, isolation and whole genome sequencing.</title>
        <authorList>
            <person name="Tancsics A."/>
            <person name="Revesz F."/>
            <person name="Kriszt B."/>
        </authorList>
    </citation>
    <scope>NUCLEOTIDE SEQUENCE [LARGE SCALE GENOMIC DNA]</scope>
    <source>
        <strain evidence="2 3">AB6</strain>
    </source>
</reference>
<dbReference type="RefSeq" id="WP_161125836.1">
    <property type="nucleotide sequence ID" value="NZ_VYSB01000016.1"/>
</dbReference>
<dbReference type="EMBL" id="VYSB01000016">
    <property type="protein sequence ID" value="MYZ53176.1"/>
    <property type="molecule type" value="Genomic_DNA"/>
</dbReference>
<sequence length="244" mass="26702">MMTRTDQNRKPAGDGNPTAGQQPNNTQAAIVPGCIAPGKDDALALVICKDEPRIDSRLLAQHFDRPHQSLFEMVKDYRADFEKLGLLRFQTGKAKGGRPERFALLTEDQSYLLLTYTRNTAKARALKIKLIQAFGEARRAAQSHRAEYLPTYHALHDAIHARAAGSPNEKFVHMNVNKLVNQTAGIEAGQRASASFPQQSLLTVAQAIAAKAMQQAPDHRTGFQQAKTALVELSRVALIEGAAP</sequence>
<dbReference type="AlphaFoldDB" id="A0A7C9MWQ2"/>
<feature type="compositionally biased region" description="Basic and acidic residues" evidence="1">
    <location>
        <begin position="1"/>
        <end position="12"/>
    </location>
</feature>
<proteinExistence type="predicted"/>
<dbReference type="Proteomes" id="UP000481947">
    <property type="component" value="Unassembled WGS sequence"/>
</dbReference>
<organism evidence="2 3">
    <name type="scientific">Malikia spinosa</name>
    <dbReference type="NCBI Taxonomy" id="86180"/>
    <lineage>
        <taxon>Bacteria</taxon>
        <taxon>Pseudomonadati</taxon>
        <taxon>Pseudomonadota</taxon>
        <taxon>Betaproteobacteria</taxon>
        <taxon>Burkholderiales</taxon>
        <taxon>Comamonadaceae</taxon>
        <taxon>Malikia</taxon>
    </lineage>
</organism>
<comment type="caution">
    <text evidence="2">The sequence shown here is derived from an EMBL/GenBank/DDBJ whole genome shotgun (WGS) entry which is preliminary data.</text>
</comment>
<accession>A0A7C9MWQ2</accession>
<protein>
    <submittedName>
        <fullName evidence="2">Rha family transcriptional regulator</fullName>
    </submittedName>
</protein>
<gene>
    <name evidence="2" type="ORF">F5985_13815</name>
</gene>
<evidence type="ECO:0000313" key="2">
    <source>
        <dbReference type="EMBL" id="MYZ53176.1"/>
    </source>
</evidence>
<feature type="region of interest" description="Disordered" evidence="1">
    <location>
        <begin position="1"/>
        <end position="25"/>
    </location>
</feature>
<dbReference type="InterPro" id="IPR014054">
    <property type="entry name" value="Phage_regulatory_Rha"/>
</dbReference>
<name>A0A7C9MWQ2_9BURK</name>
<dbReference type="Pfam" id="PF09669">
    <property type="entry name" value="Phage_pRha"/>
    <property type="match status" value="1"/>
</dbReference>
<evidence type="ECO:0000256" key="1">
    <source>
        <dbReference type="SAM" id="MobiDB-lite"/>
    </source>
</evidence>